<feature type="domain" description="Lysidine-tRNA(Ile) synthetase C-terminal" evidence="9">
    <location>
        <begin position="387"/>
        <end position="459"/>
    </location>
</feature>
<keyword evidence="6 8" id="KW-0067">ATP-binding</keyword>
<dbReference type="NCBIfam" id="TIGR02432">
    <property type="entry name" value="lysidine_TilS_N"/>
    <property type="match status" value="1"/>
</dbReference>
<keyword evidence="11" id="KW-1185">Reference proteome</keyword>
<dbReference type="InterPro" id="IPR014729">
    <property type="entry name" value="Rossmann-like_a/b/a_fold"/>
</dbReference>
<keyword evidence="3 8" id="KW-0436">Ligase</keyword>
<dbReference type="InterPro" id="IPR012795">
    <property type="entry name" value="tRNA_Ile_lys_synt_N"/>
</dbReference>
<dbReference type="KEGG" id="ccl:Clocl_0125"/>
<comment type="catalytic activity">
    <reaction evidence="7 8">
        <text>cytidine(34) in tRNA(Ile2) + L-lysine + ATP = lysidine(34) in tRNA(Ile2) + AMP + diphosphate + H(+)</text>
        <dbReference type="Rhea" id="RHEA:43744"/>
        <dbReference type="Rhea" id="RHEA-COMP:10625"/>
        <dbReference type="Rhea" id="RHEA-COMP:10670"/>
        <dbReference type="ChEBI" id="CHEBI:15378"/>
        <dbReference type="ChEBI" id="CHEBI:30616"/>
        <dbReference type="ChEBI" id="CHEBI:32551"/>
        <dbReference type="ChEBI" id="CHEBI:33019"/>
        <dbReference type="ChEBI" id="CHEBI:82748"/>
        <dbReference type="ChEBI" id="CHEBI:83665"/>
        <dbReference type="ChEBI" id="CHEBI:456215"/>
        <dbReference type="EC" id="6.3.4.19"/>
    </reaction>
</comment>
<dbReference type="AlphaFoldDB" id="G8M070"/>
<evidence type="ECO:0000313" key="11">
    <source>
        <dbReference type="Proteomes" id="UP000005435"/>
    </source>
</evidence>
<comment type="similarity">
    <text evidence="8">Belongs to the tRNA(Ile)-lysidine synthase family.</text>
</comment>
<dbReference type="InterPro" id="IPR011063">
    <property type="entry name" value="TilS/TtcA_N"/>
</dbReference>
<dbReference type="EC" id="6.3.4.19" evidence="8"/>
<dbReference type="HOGENOM" id="CLU_018869_0_1_9"/>
<dbReference type="RefSeq" id="WP_014253515.1">
    <property type="nucleotide sequence ID" value="NC_016627.1"/>
</dbReference>
<protein>
    <recommendedName>
        <fullName evidence="8">tRNA(Ile)-lysidine synthase</fullName>
        <ecNumber evidence="8">6.3.4.19</ecNumber>
    </recommendedName>
    <alternativeName>
        <fullName evidence="8">tRNA(Ile)-2-lysyl-cytidine synthase</fullName>
    </alternativeName>
    <alternativeName>
        <fullName evidence="8">tRNA(Ile)-lysidine synthetase</fullName>
    </alternativeName>
</protein>
<dbReference type="InterPro" id="IPR012796">
    <property type="entry name" value="Lysidine-tRNA-synth_C"/>
</dbReference>
<evidence type="ECO:0000259" key="9">
    <source>
        <dbReference type="SMART" id="SM00977"/>
    </source>
</evidence>
<reference evidence="10 11" key="2">
    <citation type="journal article" date="2012" name="Stand. Genomic Sci.">
        <title>Complete Genome Sequence of Clostridium clariflavum DSM 19732.</title>
        <authorList>
            <person name="Izquierdo J.A."/>
            <person name="Goodwin L."/>
            <person name="Davenport K.W."/>
            <person name="Teshima H."/>
            <person name="Bruce D."/>
            <person name="Detter C."/>
            <person name="Tapia R."/>
            <person name="Han S."/>
            <person name="Land M."/>
            <person name="Hauser L."/>
            <person name="Jeffries C.D."/>
            <person name="Han J."/>
            <person name="Pitluck S."/>
            <person name="Nolan M."/>
            <person name="Chen A."/>
            <person name="Huntemann M."/>
            <person name="Mavromatis K."/>
            <person name="Mikhailova N."/>
            <person name="Liolios K."/>
            <person name="Woyke T."/>
            <person name="Lynd L.R."/>
        </authorList>
    </citation>
    <scope>NUCLEOTIDE SEQUENCE [LARGE SCALE GENOMIC DNA]</scope>
    <source>
        <strain evidence="11">DSM 19732 / NBRC 101661 / EBR45</strain>
    </source>
</reference>
<dbReference type="GO" id="GO:0006400">
    <property type="term" value="P:tRNA modification"/>
    <property type="evidence" value="ECO:0007669"/>
    <property type="project" value="UniProtKB-UniRule"/>
</dbReference>
<evidence type="ECO:0000256" key="8">
    <source>
        <dbReference type="HAMAP-Rule" id="MF_01161"/>
    </source>
</evidence>
<dbReference type="NCBIfam" id="TIGR02433">
    <property type="entry name" value="lysidine_TilS_C"/>
    <property type="match status" value="1"/>
</dbReference>
<comment type="function">
    <text evidence="8">Ligates lysine onto the cytidine present at position 34 of the AUA codon-specific tRNA(Ile) that contains the anticodon CAU, in an ATP-dependent manner. Cytidine is converted to lysidine, thus changing the amino acid specificity of the tRNA from methionine to isoleucine.</text>
</comment>
<dbReference type="Gene3D" id="3.30.465.60">
    <property type="match status" value="1"/>
</dbReference>
<accession>G8M070</accession>
<evidence type="ECO:0000256" key="6">
    <source>
        <dbReference type="ARBA" id="ARBA00022840"/>
    </source>
</evidence>
<dbReference type="Gene3D" id="3.40.50.620">
    <property type="entry name" value="HUPs"/>
    <property type="match status" value="1"/>
</dbReference>
<evidence type="ECO:0000313" key="10">
    <source>
        <dbReference type="EMBL" id="AEV66877.1"/>
    </source>
</evidence>
<evidence type="ECO:0000256" key="1">
    <source>
        <dbReference type="ARBA" id="ARBA00004496"/>
    </source>
</evidence>
<dbReference type="STRING" id="720554.Clocl_0125"/>
<dbReference type="SMART" id="SM00977">
    <property type="entry name" value="TilS_C"/>
    <property type="match status" value="1"/>
</dbReference>
<dbReference type="OrthoDB" id="9807403at2"/>
<evidence type="ECO:0000256" key="7">
    <source>
        <dbReference type="ARBA" id="ARBA00048539"/>
    </source>
</evidence>
<dbReference type="SUPFAM" id="SSF56037">
    <property type="entry name" value="PheT/TilS domain"/>
    <property type="match status" value="1"/>
</dbReference>
<organism evidence="10 11">
    <name type="scientific">Acetivibrio clariflavus (strain DSM 19732 / NBRC 101661 / EBR45)</name>
    <name type="common">Clostridium clariflavum</name>
    <dbReference type="NCBI Taxonomy" id="720554"/>
    <lineage>
        <taxon>Bacteria</taxon>
        <taxon>Bacillati</taxon>
        <taxon>Bacillota</taxon>
        <taxon>Clostridia</taxon>
        <taxon>Eubacteriales</taxon>
        <taxon>Oscillospiraceae</taxon>
        <taxon>Acetivibrio</taxon>
    </lineage>
</organism>
<dbReference type="GO" id="GO:0005737">
    <property type="term" value="C:cytoplasm"/>
    <property type="evidence" value="ECO:0007669"/>
    <property type="project" value="UniProtKB-SubCell"/>
</dbReference>
<dbReference type="GO" id="GO:0005524">
    <property type="term" value="F:ATP binding"/>
    <property type="evidence" value="ECO:0007669"/>
    <property type="project" value="UniProtKB-UniRule"/>
</dbReference>
<evidence type="ECO:0000256" key="5">
    <source>
        <dbReference type="ARBA" id="ARBA00022741"/>
    </source>
</evidence>
<dbReference type="Pfam" id="PF01171">
    <property type="entry name" value="ATP_bind_3"/>
    <property type="match status" value="1"/>
</dbReference>
<evidence type="ECO:0000256" key="3">
    <source>
        <dbReference type="ARBA" id="ARBA00022598"/>
    </source>
</evidence>
<reference evidence="11" key="1">
    <citation type="submission" date="2011-12" db="EMBL/GenBank/DDBJ databases">
        <title>Complete sequence of Clostridium clariflavum DSM 19732.</title>
        <authorList>
            <consortium name="US DOE Joint Genome Institute"/>
            <person name="Lucas S."/>
            <person name="Han J."/>
            <person name="Lapidus A."/>
            <person name="Cheng J.-F."/>
            <person name="Goodwin L."/>
            <person name="Pitluck S."/>
            <person name="Peters L."/>
            <person name="Teshima H."/>
            <person name="Detter J.C."/>
            <person name="Han C."/>
            <person name="Tapia R."/>
            <person name="Land M."/>
            <person name="Hauser L."/>
            <person name="Kyrpides N."/>
            <person name="Ivanova N."/>
            <person name="Pagani I."/>
            <person name="Kitzmiller T."/>
            <person name="Lynd L."/>
            <person name="Izquierdo J."/>
            <person name="Woyke T."/>
        </authorList>
    </citation>
    <scope>NUCLEOTIDE SEQUENCE [LARGE SCALE GENOMIC DNA]</scope>
    <source>
        <strain evidence="11">DSM 19732 / NBRC 101661 / EBR45</strain>
    </source>
</reference>
<dbReference type="eggNOG" id="COG0037">
    <property type="taxonomic scope" value="Bacteria"/>
</dbReference>
<evidence type="ECO:0000256" key="2">
    <source>
        <dbReference type="ARBA" id="ARBA00022490"/>
    </source>
</evidence>
<keyword evidence="5 8" id="KW-0547">Nucleotide-binding</keyword>
<dbReference type="GO" id="GO:0032267">
    <property type="term" value="F:tRNA(Ile)-lysidine synthase activity"/>
    <property type="evidence" value="ECO:0007669"/>
    <property type="project" value="UniProtKB-EC"/>
</dbReference>
<name>G8M070_ACECE</name>
<sequence>MITRVLSTIRKNNLIKNGDCIVVGVSGGPDSICLLHVLWSLRNDLNLKLVAVHINHMLRGDESYRDEEFVKSFCKKLGVELKSIRVDINKAARQKGMSLEEAGREERYRNFEMVADSIGADKIAVAHNKNDQAETVLMNIIRGTGLDGLKGMDYIRGRIVRPLLDIERSEIEAYILEKKLETVIDSSNLEKIYARNKIRLDVIPSIDNLFDCSLVKSIDRMSRLIKDDMDFIDGKVRKAYCDAVLRKENGEVELLLRKIKKMHIAIKRRVIRKAIEEVKGNVKEIESVHIEKILEMINSGKVGSRIDLPGIKAGRTYESIRFYKKERQTESFSFEAVLNIPGITEMGDGKYCIEASVITDCNINDFKGMNGSSLIQFFDYDRVIEGINIRKRKEGDLFKPINSNGTKKLKEYFIDNKIPREIRDNIPLIAKGNEIVWIIGYKISDKFKVTENTKKVLKLKYKTNMHRL</sequence>
<feature type="binding site" evidence="8">
    <location>
        <begin position="26"/>
        <end position="31"/>
    </location>
    <ligand>
        <name>ATP</name>
        <dbReference type="ChEBI" id="CHEBI:30616"/>
    </ligand>
</feature>
<dbReference type="Pfam" id="PF11734">
    <property type="entry name" value="TilS_C"/>
    <property type="match status" value="1"/>
</dbReference>
<comment type="domain">
    <text evidence="8">The N-terminal region contains the highly conserved SGGXDS motif, predicted to be a P-loop motif involved in ATP binding.</text>
</comment>
<dbReference type="Gene3D" id="3.50.40.10">
    <property type="entry name" value="Phenylalanyl-trna Synthetase, Chain B, domain 3"/>
    <property type="match status" value="1"/>
</dbReference>
<evidence type="ECO:0000256" key="4">
    <source>
        <dbReference type="ARBA" id="ARBA00022694"/>
    </source>
</evidence>
<comment type="subcellular location">
    <subcellularLocation>
        <location evidence="1 8">Cytoplasm</location>
    </subcellularLocation>
</comment>
<dbReference type="SUPFAM" id="SSF52402">
    <property type="entry name" value="Adenine nucleotide alpha hydrolases-like"/>
    <property type="match status" value="1"/>
</dbReference>
<dbReference type="CDD" id="cd01992">
    <property type="entry name" value="TilS_N"/>
    <property type="match status" value="1"/>
</dbReference>
<dbReference type="InterPro" id="IPR012094">
    <property type="entry name" value="tRNA_Ile_lys_synt"/>
</dbReference>
<dbReference type="Proteomes" id="UP000005435">
    <property type="component" value="Chromosome"/>
</dbReference>
<gene>
    <name evidence="8" type="primary">tilS</name>
    <name evidence="10" type="ordered locus">Clocl_0125</name>
</gene>
<dbReference type="HAMAP" id="MF_01161">
    <property type="entry name" value="tRNA_Ile_lys_synt"/>
    <property type="match status" value="1"/>
</dbReference>
<dbReference type="PANTHER" id="PTHR43033:SF1">
    <property type="entry name" value="TRNA(ILE)-LYSIDINE SYNTHASE-RELATED"/>
    <property type="match status" value="1"/>
</dbReference>
<keyword evidence="2 8" id="KW-0963">Cytoplasm</keyword>
<dbReference type="PANTHER" id="PTHR43033">
    <property type="entry name" value="TRNA(ILE)-LYSIDINE SYNTHASE-RELATED"/>
    <property type="match status" value="1"/>
</dbReference>
<proteinExistence type="inferred from homology"/>
<dbReference type="EMBL" id="CP003065">
    <property type="protein sequence ID" value="AEV66877.1"/>
    <property type="molecule type" value="Genomic_DNA"/>
</dbReference>
<dbReference type="SUPFAM" id="SSF82829">
    <property type="entry name" value="MesJ substrate recognition domain-like"/>
    <property type="match status" value="1"/>
</dbReference>
<dbReference type="InterPro" id="IPR020825">
    <property type="entry name" value="Phe-tRNA_synthase-like_B3/B4"/>
</dbReference>
<keyword evidence="4 8" id="KW-0819">tRNA processing</keyword>